<feature type="transmembrane region" description="Helical" evidence="2">
    <location>
        <begin position="402"/>
        <end position="427"/>
    </location>
</feature>
<dbReference type="EMBL" id="HE573023">
    <property type="protein sequence ID" value="CCC49386.1"/>
    <property type="molecule type" value="Genomic_DNA"/>
</dbReference>
<feature type="region of interest" description="Disordered" evidence="1">
    <location>
        <begin position="83"/>
        <end position="115"/>
    </location>
</feature>
<proteinExistence type="predicted"/>
<keyword evidence="2" id="KW-1133">Transmembrane helix</keyword>
<dbReference type="GO" id="GO:0016592">
    <property type="term" value="C:mediator complex"/>
    <property type="evidence" value="ECO:0007669"/>
    <property type="project" value="TreeGrafter"/>
</dbReference>
<feature type="transmembrane region" description="Helical" evidence="2">
    <location>
        <begin position="200"/>
        <end position="220"/>
    </location>
</feature>
<dbReference type="AlphaFoldDB" id="G0TZI1"/>
<feature type="compositionally biased region" description="Basic and acidic residues" evidence="1">
    <location>
        <begin position="689"/>
        <end position="701"/>
    </location>
</feature>
<reference evidence="3" key="1">
    <citation type="journal article" date="2012" name="Proc. Natl. Acad. Sci. U.S.A.">
        <title>Antigenic diversity is generated by distinct evolutionary mechanisms in African trypanosome species.</title>
        <authorList>
            <person name="Jackson A.P."/>
            <person name="Berry A."/>
            <person name="Aslett M."/>
            <person name="Allison H.C."/>
            <person name="Burton P."/>
            <person name="Vavrova-Anderson J."/>
            <person name="Brown R."/>
            <person name="Browne H."/>
            <person name="Corton N."/>
            <person name="Hauser H."/>
            <person name="Gamble J."/>
            <person name="Gilderthorp R."/>
            <person name="Marcello L."/>
            <person name="McQuillan J."/>
            <person name="Otto T.D."/>
            <person name="Quail M.A."/>
            <person name="Sanders M.J."/>
            <person name="van Tonder A."/>
            <person name="Ginger M.L."/>
            <person name="Field M.C."/>
            <person name="Barry J.D."/>
            <person name="Hertz-Fowler C."/>
            <person name="Berriman M."/>
        </authorList>
    </citation>
    <scope>NUCLEOTIDE SEQUENCE</scope>
    <source>
        <strain evidence="3">Y486</strain>
    </source>
</reference>
<dbReference type="GO" id="GO:0045944">
    <property type="term" value="P:positive regulation of transcription by RNA polymerase II"/>
    <property type="evidence" value="ECO:0007669"/>
    <property type="project" value="TreeGrafter"/>
</dbReference>
<dbReference type="PANTHER" id="PTHR12433:SF11">
    <property type="entry name" value="MEDIATOR OF RNA POLYMERASE II TRANSCRIPTION SUBUNIT 25"/>
    <property type="match status" value="1"/>
</dbReference>
<evidence type="ECO:0000256" key="2">
    <source>
        <dbReference type="SAM" id="Phobius"/>
    </source>
</evidence>
<accession>G0TZI1</accession>
<evidence type="ECO:0000313" key="3">
    <source>
        <dbReference type="EMBL" id="CCC49386.1"/>
    </source>
</evidence>
<sequence length="779" mass="85830">MGACGNSHLLFFYCPVPLTNLVKCKLFKTRMEQQQWGSGAQWHPQQQLQQMQSAAMLQWNQANSGQHLSYPMPYTPYPNNIVFPNSSQMTTSGQSQMTPPGQPQMTPPGQPQMMPLGQSQMMPLGQSQMMPPGQPQGWPIPPLYYPGYPPQANHDTNSCAVHTTSGSCCANKPLNPYCCGPSASSRNCLNCFSSFFDRTFLLMVIFALLAVIGFVLTMVFGNADDVMKEFNVLEVADLQKSIEAYLQQEPRGSCNSYGGFIAEACHNGAVNAHTLVFQNTAWNRQRNAMYCLSLVYSVMALLYAALLGLHKKRYKGITEVKLTTQSETDGGDRTKSPKKWNNLSVQGATPTRNGTERSAEQSQNTQSTQAVQGQEDPLLQSSGLASAGAIHVYGTPYFEFVWMAWFVMGVATVVWTWTLMTSFWGYVGYYQYITTGRLNTFFADYNTRFSISVMFVSTFLAWPVVKLLIEFLLWIVFFLPWLLFRSVGKPGIGNLRPALPLSKMPGYIRLDMFFMDFADARRLGFSESTWSMLTGTSVPCLPSCCDESMIDRDPNMPTLQQQQQLLNQYGQPQGSQNMTQMTLTVPQPHAAVQPPAEMVEGGAFCAPEGIPPRGSGKSHSGKHRRHGSGALRRSYREKDDSSPGASGRNSEAESTFGRSAAFSPASGKAFEGEETPESPGQHHRHHQHHFDSAEAEGDRGVSGRRRRSTSRGPHGAFGDGDDYEKGGRGDRRGAKRRHRSRGADGHSSGDVGNNNVSGGGGGSGRRSRQADIDSILDEL</sequence>
<feature type="compositionally biased region" description="Low complexity" evidence="1">
    <location>
        <begin position="745"/>
        <end position="756"/>
    </location>
</feature>
<protein>
    <submittedName>
        <fullName evidence="3">Uncharacterized protein</fullName>
    </submittedName>
</protein>
<feature type="compositionally biased region" description="Pro residues" evidence="1">
    <location>
        <begin position="100"/>
        <end position="110"/>
    </location>
</feature>
<organism evidence="3">
    <name type="scientific">Trypanosoma vivax (strain Y486)</name>
    <dbReference type="NCBI Taxonomy" id="1055687"/>
    <lineage>
        <taxon>Eukaryota</taxon>
        <taxon>Discoba</taxon>
        <taxon>Euglenozoa</taxon>
        <taxon>Kinetoplastea</taxon>
        <taxon>Metakinetoplastina</taxon>
        <taxon>Trypanosomatida</taxon>
        <taxon>Trypanosomatidae</taxon>
        <taxon>Trypanosoma</taxon>
        <taxon>Duttonella</taxon>
    </lineage>
</organism>
<feature type="compositionally biased region" description="Basic and acidic residues" evidence="1">
    <location>
        <begin position="723"/>
        <end position="732"/>
    </location>
</feature>
<keyword evidence="2" id="KW-0812">Transmembrane</keyword>
<feature type="compositionally biased region" description="Low complexity" evidence="1">
    <location>
        <begin position="86"/>
        <end position="99"/>
    </location>
</feature>
<feature type="compositionally biased region" description="Polar residues" evidence="1">
    <location>
        <begin position="360"/>
        <end position="372"/>
    </location>
</feature>
<dbReference type="PANTHER" id="PTHR12433">
    <property type="entry name" value="MEDIATOR OF RNA POLYMERASE II TRANSCRIPTION SUBUNIT 25"/>
    <property type="match status" value="1"/>
</dbReference>
<evidence type="ECO:0000256" key="1">
    <source>
        <dbReference type="SAM" id="MobiDB-lite"/>
    </source>
</evidence>
<keyword evidence="2" id="KW-0472">Membrane</keyword>
<feature type="transmembrane region" description="Helical" evidence="2">
    <location>
        <begin position="288"/>
        <end position="309"/>
    </location>
</feature>
<feature type="region of interest" description="Disordered" evidence="1">
    <location>
        <begin position="325"/>
        <end position="372"/>
    </location>
</feature>
<feature type="compositionally biased region" description="Polar residues" evidence="1">
    <location>
        <begin position="643"/>
        <end position="657"/>
    </location>
</feature>
<dbReference type="VEuPathDB" id="TriTrypDB:TvY486_0706960"/>
<gene>
    <name evidence="3" type="ORF">TVY486_0706960</name>
</gene>
<feature type="region of interest" description="Disordered" evidence="1">
    <location>
        <begin position="602"/>
        <end position="779"/>
    </location>
</feature>
<dbReference type="GO" id="GO:0005667">
    <property type="term" value="C:transcription regulator complex"/>
    <property type="evidence" value="ECO:0007669"/>
    <property type="project" value="TreeGrafter"/>
</dbReference>
<feature type="compositionally biased region" description="Polar residues" evidence="1">
    <location>
        <begin position="339"/>
        <end position="353"/>
    </location>
</feature>
<name>G0TZI1_TRYVY</name>